<accession>A0AAW1WZP2</accession>
<dbReference type="Proteomes" id="UP001457282">
    <property type="component" value="Unassembled WGS sequence"/>
</dbReference>
<dbReference type="Pfam" id="PF01582">
    <property type="entry name" value="TIR"/>
    <property type="match status" value="1"/>
</dbReference>
<protein>
    <recommendedName>
        <fullName evidence="1">ADP-ribosyl cyclase/cyclic ADP-ribose hydrolase</fullName>
        <ecNumber evidence="1">3.2.2.6</ecNumber>
    </recommendedName>
</protein>
<sequence>MASSSISNSWVYDVFMSFRGEDTRKHFTGHLYTALHRAGVRTFRDSEEVGKGEDISASLMGAIQGSRISLVVFSENYADSIWCLDELLHIMACRETLGQMVFPIFYHVEPSVVRRQTSTFAAAFQKHEATGPDIGTERISWWRTNLQKAANLSGWHLKTDQ</sequence>
<dbReference type="SUPFAM" id="SSF52200">
    <property type="entry name" value="Toll/Interleukin receptor TIR domain"/>
    <property type="match status" value="1"/>
</dbReference>
<keyword evidence="7" id="KW-1185">Reference proteome</keyword>
<dbReference type="GO" id="GO:0007165">
    <property type="term" value="P:signal transduction"/>
    <property type="evidence" value="ECO:0007669"/>
    <property type="project" value="InterPro"/>
</dbReference>
<reference evidence="6 7" key="1">
    <citation type="journal article" date="2023" name="G3 (Bethesda)">
        <title>A chromosome-length genome assembly and annotation of blackberry (Rubus argutus, cv. 'Hillquist').</title>
        <authorList>
            <person name="Bruna T."/>
            <person name="Aryal R."/>
            <person name="Dudchenko O."/>
            <person name="Sargent D.J."/>
            <person name="Mead D."/>
            <person name="Buti M."/>
            <person name="Cavallini A."/>
            <person name="Hytonen T."/>
            <person name="Andres J."/>
            <person name="Pham M."/>
            <person name="Weisz D."/>
            <person name="Mascagni F."/>
            <person name="Usai G."/>
            <person name="Natali L."/>
            <person name="Bassil N."/>
            <person name="Fernandez G.E."/>
            <person name="Lomsadze A."/>
            <person name="Armour M."/>
            <person name="Olukolu B."/>
            <person name="Poorten T."/>
            <person name="Britton C."/>
            <person name="Davik J."/>
            <person name="Ashrafi H."/>
            <person name="Aiden E.L."/>
            <person name="Borodovsky M."/>
            <person name="Worthington M."/>
        </authorList>
    </citation>
    <scope>NUCLEOTIDE SEQUENCE [LARGE SCALE GENOMIC DNA]</scope>
    <source>
        <strain evidence="6">PI 553951</strain>
    </source>
</reference>
<dbReference type="PANTHER" id="PTHR32009">
    <property type="entry name" value="TMV RESISTANCE PROTEIN N-LIKE"/>
    <property type="match status" value="1"/>
</dbReference>
<dbReference type="InterPro" id="IPR035897">
    <property type="entry name" value="Toll_tir_struct_dom_sf"/>
</dbReference>
<name>A0AAW1WZP2_RUBAR</name>
<gene>
    <name evidence="6" type="ORF">M0R45_027220</name>
</gene>
<evidence type="ECO:0000256" key="2">
    <source>
        <dbReference type="ARBA" id="ARBA00022801"/>
    </source>
</evidence>
<dbReference type="InterPro" id="IPR000157">
    <property type="entry name" value="TIR_dom"/>
</dbReference>
<organism evidence="6 7">
    <name type="scientific">Rubus argutus</name>
    <name type="common">Southern blackberry</name>
    <dbReference type="NCBI Taxonomy" id="59490"/>
    <lineage>
        <taxon>Eukaryota</taxon>
        <taxon>Viridiplantae</taxon>
        <taxon>Streptophyta</taxon>
        <taxon>Embryophyta</taxon>
        <taxon>Tracheophyta</taxon>
        <taxon>Spermatophyta</taxon>
        <taxon>Magnoliopsida</taxon>
        <taxon>eudicotyledons</taxon>
        <taxon>Gunneridae</taxon>
        <taxon>Pentapetalae</taxon>
        <taxon>rosids</taxon>
        <taxon>fabids</taxon>
        <taxon>Rosales</taxon>
        <taxon>Rosaceae</taxon>
        <taxon>Rosoideae</taxon>
        <taxon>Rosoideae incertae sedis</taxon>
        <taxon>Rubus</taxon>
    </lineage>
</organism>
<keyword evidence="3" id="KW-0520">NAD</keyword>
<dbReference type="SMART" id="SM00255">
    <property type="entry name" value="TIR"/>
    <property type="match status" value="1"/>
</dbReference>
<evidence type="ECO:0000256" key="1">
    <source>
        <dbReference type="ARBA" id="ARBA00011982"/>
    </source>
</evidence>
<dbReference type="FunFam" id="3.40.50.10140:FF:000007">
    <property type="entry name" value="Disease resistance protein (TIR-NBS-LRR class)"/>
    <property type="match status" value="1"/>
</dbReference>
<evidence type="ECO:0000259" key="5">
    <source>
        <dbReference type="PROSITE" id="PS50104"/>
    </source>
</evidence>
<comment type="caution">
    <text evidence="6">The sequence shown here is derived from an EMBL/GenBank/DDBJ whole genome shotgun (WGS) entry which is preliminary data.</text>
</comment>
<dbReference type="GO" id="GO:0061809">
    <property type="term" value="F:NAD+ nucleosidase activity, cyclic ADP-ribose generating"/>
    <property type="evidence" value="ECO:0007669"/>
    <property type="project" value="UniProtKB-EC"/>
</dbReference>
<proteinExistence type="predicted"/>
<dbReference type="PROSITE" id="PS50104">
    <property type="entry name" value="TIR"/>
    <property type="match status" value="1"/>
</dbReference>
<comment type="catalytic activity">
    <reaction evidence="4">
        <text>NAD(+) + H2O = ADP-D-ribose + nicotinamide + H(+)</text>
        <dbReference type="Rhea" id="RHEA:16301"/>
        <dbReference type="ChEBI" id="CHEBI:15377"/>
        <dbReference type="ChEBI" id="CHEBI:15378"/>
        <dbReference type="ChEBI" id="CHEBI:17154"/>
        <dbReference type="ChEBI" id="CHEBI:57540"/>
        <dbReference type="ChEBI" id="CHEBI:57967"/>
        <dbReference type="EC" id="3.2.2.6"/>
    </reaction>
    <physiologicalReaction direction="left-to-right" evidence="4">
        <dbReference type="Rhea" id="RHEA:16302"/>
    </physiologicalReaction>
</comment>
<evidence type="ECO:0000313" key="6">
    <source>
        <dbReference type="EMBL" id="KAK9930170.1"/>
    </source>
</evidence>
<evidence type="ECO:0000313" key="7">
    <source>
        <dbReference type="Proteomes" id="UP001457282"/>
    </source>
</evidence>
<evidence type="ECO:0000256" key="4">
    <source>
        <dbReference type="ARBA" id="ARBA00047304"/>
    </source>
</evidence>
<dbReference type="Gene3D" id="3.40.50.10140">
    <property type="entry name" value="Toll/interleukin-1 receptor homology (TIR) domain"/>
    <property type="match status" value="1"/>
</dbReference>
<dbReference type="EMBL" id="JBEDUW010000005">
    <property type="protein sequence ID" value="KAK9930170.1"/>
    <property type="molecule type" value="Genomic_DNA"/>
</dbReference>
<evidence type="ECO:0000256" key="3">
    <source>
        <dbReference type="ARBA" id="ARBA00023027"/>
    </source>
</evidence>
<keyword evidence="2" id="KW-0378">Hydrolase</keyword>
<dbReference type="EC" id="3.2.2.6" evidence="1"/>
<feature type="domain" description="TIR" evidence="5">
    <location>
        <begin position="10"/>
        <end position="161"/>
    </location>
</feature>
<dbReference type="AlphaFoldDB" id="A0AAW1WZP2"/>
<dbReference type="PANTHER" id="PTHR32009:SF39">
    <property type="entry name" value="TIR DOMAIN-CONTAINING PROTEIN"/>
    <property type="match status" value="1"/>
</dbReference>